<comment type="similarity">
    <text evidence="2 8">Belongs to the major facilitator superfamily. Sugar transporter (TC 2.A.1.1) family.</text>
</comment>
<protein>
    <recommendedName>
        <fullName evidence="10">Major facilitator superfamily (MFS) profile domain-containing protein</fullName>
    </recommendedName>
</protein>
<keyword evidence="5 9" id="KW-1133">Transmembrane helix</keyword>
<name>A0A0C9TQN0_SPHS4</name>
<comment type="catalytic activity">
    <reaction evidence="7">
        <text>myo-inositol(out) + H(+)(out) = myo-inositol(in) + H(+)(in)</text>
        <dbReference type="Rhea" id="RHEA:60364"/>
        <dbReference type="ChEBI" id="CHEBI:15378"/>
        <dbReference type="ChEBI" id="CHEBI:17268"/>
    </reaction>
</comment>
<dbReference type="InterPro" id="IPR036259">
    <property type="entry name" value="MFS_trans_sf"/>
</dbReference>
<evidence type="ECO:0000256" key="7">
    <source>
        <dbReference type="ARBA" id="ARBA00049119"/>
    </source>
</evidence>
<feature type="transmembrane region" description="Helical" evidence="9">
    <location>
        <begin position="26"/>
        <end position="50"/>
    </location>
</feature>
<keyword evidence="4 9" id="KW-0812">Transmembrane</keyword>
<dbReference type="PANTHER" id="PTHR48022:SF10">
    <property type="entry name" value="MAJOR FACILITATOR SUPERFAMILY (MFS) PROFILE DOMAIN-CONTAINING PROTEIN"/>
    <property type="match status" value="1"/>
</dbReference>
<evidence type="ECO:0000256" key="3">
    <source>
        <dbReference type="ARBA" id="ARBA00022448"/>
    </source>
</evidence>
<evidence type="ECO:0000256" key="1">
    <source>
        <dbReference type="ARBA" id="ARBA00004141"/>
    </source>
</evidence>
<dbReference type="PROSITE" id="PS50850">
    <property type="entry name" value="MFS"/>
    <property type="match status" value="1"/>
</dbReference>
<feature type="transmembrane region" description="Helical" evidence="9">
    <location>
        <begin position="107"/>
        <end position="125"/>
    </location>
</feature>
<dbReference type="InterPro" id="IPR005829">
    <property type="entry name" value="Sugar_transporter_CS"/>
</dbReference>
<dbReference type="PANTHER" id="PTHR48022">
    <property type="entry name" value="PLASTIDIC GLUCOSE TRANSPORTER 4"/>
    <property type="match status" value="1"/>
</dbReference>
<dbReference type="OrthoDB" id="6612291at2759"/>
<accession>A0A0C9TQN0</accession>
<feature type="transmembrane region" description="Helical" evidence="9">
    <location>
        <begin position="70"/>
        <end position="95"/>
    </location>
</feature>
<reference evidence="11 12" key="1">
    <citation type="submission" date="2014-06" db="EMBL/GenBank/DDBJ databases">
        <title>Evolutionary Origins and Diversification of the Mycorrhizal Mutualists.</title>
        <authorList>
            <consortium name="DOE Joint Genome Institute"/>
            <consortium name="Mycorrhizal Genomics Consortium"/>
            <person name="Kohler A."/>
            <person name="Kuo A."/>
            <person name="Nagy L.G."/>
            <person name="Floudas D."/>
            <person name="Copeland A."/>
            <person name="Barry K.W."/>
            <person name="Cichocki N."/>
            <person name="Veneault-Fourrey C."/>
            <person name="LaButti K."/>
            <person name="Lindquist E.A."/>
            <person name="Lipzen A."/>
            <person name="Lundell T."/>
            <person name="Morin E."/>
            <person name="Murat C."/>
            <person name="Riley R."/>
            <person name="Ohm R."/>
            <person name="Sun H."/>
            <person name="Tunlid A."/>
            <person name="Henrissat B."/>
            <person name="Grigoriev I.V."/>
            <person name="Hibbett D.S."/>
            <person name="Martin F."/>
        </authorList>
    </citation>
    <scope>NUCLEOTIDE SEQUENCE [LARGE SCALE GENOMIC DNA]</scope>
    <source>
        <strain evidence="11 12">SS14</strain>
    </source>
</reference>
<dbReference type="PROSITE" id="PS00217">
    <property type="entry name" value="SUGAR_TRANSPORT_2"/>
    <property type="match status" value="1"/>
</dbReference>
<evidence type="ECO:0000259" key="10">
    <source>
        <dbReference type="PROSITE" id="PS50850"/>
    </source>
</evidence>
<evidence type="ECO:0000256" key="9">
    <source>
        <dbReference type="SAM" id="Phobius"/>
    </source>
</evidence>
<dbReference type="Gene3D" id="1.20.1250.20">
    <property type="entry name" value="MFS general substrate transporter like domains"/>
    <property type="match status" value="1"/>
</dbReference>
<sequence>MTGTSVKIHTSSAELRKTTVKENAKCLIICSLLAVATFQYGFDTTIINGFQAMQGFLRVFGEPSAVPGVFAIGTVFQQLITSLLQAGLICGSLIIGPFSTYFGRRATTFLASVIACISVTIQITVTSRSPIYVARLLMGIANGLYVNVIVLYISEVTPAHLRGATVSVYQVFTNLGTFTGAIVSNAFSTGTSKASYRVQLAILYAIPIWLAIYVIFIPESPRWLASSERYTEAERCLRRIRGGAYSEKEITEELFAIKESIRIERENSEFTDWRDIFKGTNLRRTLLCMASSSFHPASGINFVGHIHSFFQIAGQSKPFIDNMIVQACGFATAIASVPIIRTFGRRPILLTGFTLTTLSMFLVALLFTLAPHSSSAGKGMVAMVCLFNGAYGHIAWVIAGEIPSNKLRSYTFGLAMTVNFFFAWLTVFTLPYFINASELNWGPKIGWIWFPSNLVTLIFIYLALPETKGRTLEEIDELFMQHVPLRKFKGA</sequence>
<dbReference type="InterPro" id="IPR003663">
    <property type="entry name" value="Sugar/inositol_transpt"/>
</dbReference>
<dbReference type="NCBIfam" id="TIGR00879">
    <property type="entry name" value="SP"/>
    <property type="match status" value="1"/>
</dbReference>
<evidence type="ECO:0000313" key="11">
    <source>
        <dbReference type="EMBL" id="KIJ32413.1"/>
    </source>
</evidence>
<dbReference type="HOGENOM" id="CLU_001265_30_1_1"/>
<gene>
    <name evidence="11" type="ORF">M422DRAFT_184475</name>
</gene>
<organism evidence="11 12">
    <name type="scientific">Sphaerobolus stellatus (strain SS14)</name>
    <dbReference type="NCBI Taxonomy" id="990650"/>
    <lineage>
        <taxon>Eukaryota</taxon>
        <taxon>Fungi</taxon>
        <taxon>Dikarya</taxon>
        <taxon>Basidiomycota</taxon>
        <taxon>Agaricomycotina</taxon>
        <taxon>Agaricomycetes</taxon>
        <taxon>Phallomycetidae</taxon>
        <taxon>Geastrales</taxon>
        <taxon>Sphaerobolaceae</taxon>
        <taxon>Sphaerobolus</taxon>
    </lineage>
</organism>
<dbReference type="FunFam" id="1.20.1250.20:FF:000078">
    <property type="entry name" value="MFS maltose transporter, putative"/>
    <property type="match status" value="1"/>
</dbReference>
<dbReference type="GO" id="GO:0016020">
    <property type="term" value="C:membrane"/>
    <property type="evidence" value="ECO:0007669"/>
    <property type="project" value="UniProtKB-SubCell"/>
</dbReference>
<dbReference type="Pfam" id="PF00083">
    <property type="entry name" value="Sugar_tr"/>
    <property type="match status" value="1"/>
</dbReference>
<feature type="transmembrane region" description="Helical" evidence="9">
    <location>
        <begin position="166"/>
        <end position="187"/>
    </location>
</feature>
<feature type="transmembrane region" description="Helical" evidence="9">
    <location>
        <begin position="199"/>
        <end position="217"/>
    </location>
</feature>
<dbReference type="Proteomes" id="UP000054279">
    <property type="component" value="Unassembled WGS sequence"/>
</dbReference>
<feature type="domain" description="Major facilitator superfamily (MFS) profile" evidence="10">
    <location>
        <begin position="29"/>
        <end position="468"/>
    </location>
</feature>
<dbReference type="InterPro" id="IPR005828">
    <property type="entry name" value="MFS_sugar_transport-like"/>
</dbReference>
<keyword evidence="3 8" id="KW-0813">Transport</keyword>
<dbReference type="EMBL" id="KN837227">
    <property type="protein sequence ID" value="KIJ32413.1"/>
    <property type="molecule type" value="Genomic_DNA"/>
</dbReference>
<evidence type="ECO:0000313" key="12">
    <source>
        <dbReference type="Proteomes" id="UP000054279"/>
    </source>
</evidence>
<dbReference type="InterPro" id="IPR020846">
    <property type="entry name" value="MFS_dom"/>
</dbReference>
<evidence type="ECO:0000256" key="5">
    <source>
        <dbReference type="ARBA" id="ARBA00022989"/>
    </source>
</evidence>
<comment type="subcellular location">
    <subcellularLocation>
        <location evidence="1">Membrane</location>
        <topology evidence="1">Multi-pass membrane protein</topology>
    </subcellularLocation>
</comment>
<dbReference type="SUPFAM" id="SSF103473">
    <property type="entry name" value="MFS general substrate transporter"/>
    <property type="match status" value="1"/>
</dbReference>
<evidence type="ECO:0000256" key="2">
    <source>
        <dbReference type="ARBA" id="ARBA00010992"/>
    </source>
</evidence>
<evidence type="ECO:0000256" key="6">
    <source>
        <dbReference type="ARBA" id="ARBA00023136"/>
    </source>
</evidence>
<evidence type="ECO:0000256" key="4">
    <source>
        <dbReference type="ARBA" id="ARBA00022692"/>
    </source>
</evidence>
<feature type="transmembrane region" description="Helical" evidence="9">
    <location>
        <begin position="411"/>
        <end position="434"/>
    </location>
</feature>
<feature type="transmembrane region" description="Helical" evidence="9">
    <location>
        <begin position="446"/>
        <end position="464"/>
    </location>
</feature>
<keyword evidence="6 9" id="KW-0472">Membrane</keyword>
<feature type="transmembrane region" description="Helical" evidence="9">
    <location>
        <begin position="131"/>
        <end position="154"/>
    </location>
</feature>
<dbReference type="InterPro" id="IPR050360">
    <property type="entry name" value="MFS_Sugar_Transporters"/>
</dbReference>
<proteinExistence type="inferred from homology"/>
<feature type="transmembrane region" description="Helical" evidence="9">
    <location>
        <begin position="379"/>
        <end position="399"/>
    </location>
</feature>
<dbReference type="AlphaFoldDB" id="A0A0C9TQN0"/>
<keyword evidence="12" id="KW-1185">Reference proteome</keyword>
<dbReference type="GO" id="GO:0005351">
    <property type="term" value="F:carbohydrate:proton symporter activity"/>
    <property type="evidence" value="ECO:0007669"/>
    <property type="project" value="TreeGrafter"/>
</dbReference>
<feature type="transmembrane region" description="Helical" evidence="9">
    <location>
        <begin position="348"/>
        <end position="367"/>
    </location>
</feature>
<evidence type="ECO:0000256" key="8">
    <source>
        <dbReference type="RuleBase" id="RU003346"/>
    </source>
</evidence>